<comment type="similarity">
    <text evidence="1">Belongs to the plant acyltransferase family.</text>
</comment>
<reference evidence="4" key="1">
    <citation type="submission" date="2015-04" db="UniProtKB">
        <authorList>
            <consortium name="EnsemblPlants"/>
        </authorList>
    </citation>
    <scope>IDENTIFICATION</scope>
</reference>
<dbReference type="PANTHER" id="PTHR31642">
    <property type="entry name" value="TRICHOTHECENE 3-O-ACETYLTRANSFERASE"/>
    <property type="match status" value="1"/>
</dbReference>
<evidence type="ECO:0000256" key="2">
    <source>
        <dbReference type="ARBA" id="ARBA00022679"/>
    </source>
</evidence>
<dbReference type="EnsemblPlants" id="OMERI02G13780.1">
    <property type="protein sequence ID" value="OMERI02G13780.1"/>
    <property type="gene ID" value="OMERI02G13780"/>
</dbReference>
<reference evidence="4" key="2">
    <citation type="submission" date="2018-05" db="EMBL/GenBank/DDBJ databases">
        <title>OmerRS3 (Oryza meridionalis Reference Sequence Version 3).</title>
        <authorList>
            <person name="Zhang J."/>
            <person name="Kudrna D."/>
            <person name="Lee S."/>
            <person name="Talag J."/>
            <person name="Welchert J."/>
            <person name="Wing R.A."/>
        </authorList>
    </citation>
    <scope>NUCLEOTIDE SEQUENCE [LARGE SCALE GENOMIC DNA]</scope>
    <source>
        <strain evidence="4">cv. OR44</strain>
    </source>
</reference>
<keyword evidence="3" id="KW-0012">Acyltransferase</keyword>
<organism evidence="4">
    <name type="scientific">Oryza meridionalis</name>
    <dbReference type="NCBI Taxonomy" id="40149"/>
    <lineage>
        <taxon>Eukaryota</taxon>
        <taxon>Viridiplantae</taxon>
        <taxon>Streptophyta</taxon>
        <taxon>Embryophyta</taxon>
        <taxon>Tracheophyta</taxon>
        <taxon>Spermatophyta</taxon>
        <taxon>Magnoliopsida</taxon>
        <taxon>Liliopsida</taxon>
        <taxon>Poales</taxon>
        <taxon>Poaceae</taxon>
        <taxon>BOP clade</taxon>
        <taxon>Oryzoideae</taxon>
        <taxon>Oryzeae</taxon>
        <taxon>Oryzinae</taxon>
        <taxon>Oryza</taxon>
    </lineage>
</organism>
<evidence type="ECO:0000313" key="4">
    <source>
        <dbReference type="EnsemblPlants" id="OMERI02G13780.1"/>
    </source>
</evidence>
<proteinExistence type="inferred from homology"/>
<dbReference type="Gene3D" id="3.30.559.10">
    <property type="entry name" value="Chloramphenicol acetyltransferase-like domain"/>
    <property type="match status" value="2"/>
</dbReference>
<dbReference type="InterPro" id="IPR023213">
    <property type="entry name" value="CAT-like_dom_sf"/>
</dbReference>
<accession>A0A0E0CJE7</accession>
<protein>
    <submittedName>
        <fullName evidence="4">Uncharacterized protein</fullName>
    </submittedName>
</protein>
<sequence>MVTGLPVRVVSRHLVKASDATIQPHVLTLSHIDLHADDAQTTVTCVYPNPAPSAAGDFAAVVATFTANLPSFLSHLFFLTGRIATNPASGLLEVRCHNQGAELVVAEVGVALGSLDWGNAGASLNKIQLPYAGEVVMSVQLLSFACCGFAVVWATNHLLGDGHIAVALLRSWSELALTGTFAGGLNLDRSVLSRPRSPPMYSAAVDGMFVPWDHEHEVNPLTAEASFVERLYYVEAADIARLREEATAGGGKARATSVQAVSAYLWKKLAAVVSSSASIAKSHTAARRCSMGYWVDLRWRVRSPELRRTLSGYVGNATTYVEREEAADAVLRKPLGEVAAMVREAIAAVDYDERLQETVDWLEAHRPRSYTERAAVGLGSPALHQTVWASFPCEAADFGFGAAALVLPTSANGRMCSAYLCVGRQPGGDAWIVSAYVWPRLAAALENDRRRVFKPLTAEFLGLTGEMRRGLAL</sequence>
<dbReference type="HOGENOM" id="CLU_014546_1_0_1"/>
<dbReference type="InterPro" id="IPR050317">
    <property type="entry name" value="Plant_Fungal_Acyltransferase"/>
</dbReference>
<keyword evidence="2" id="KW-0808">Transferase</keyword>
<name>A0A0E0CJE7_9ORYZ</name>
<keyword evidence="5" id="KW-1185">Reference proteome</keyword>
<dbReference type="Gramene" id="OMERI02G13780.1">
    <property type="protein sequence ID" value="OMERI02G13780.1"/>
    <property type="gene ID" value="OMERI02G13780"/>
</dbReference>
<dbReference type="Pfam" id="PF02458">
    <property type="entry name" value="Transferase"/>
    <property type="match status" value="1"/>
</dbReference>
<dbReference type="STRING" id="40149.A0A0E0CJE7"/>
<dbReference type="AlphaFoldDB" id="A0A0E0CJE7"/>
<dbReference type="eggNOG" id="ENOG502QV4M">
    <property type="taxonomic scope" value="Eukaryota"/>
</dbReference>
<dbReference type="Proteomes" id="UP000008021">
    <property type="component" value="Chromosome 2"/>
</dbReference>
<evidence type="ECO:0000256" key="3">
    <source>
        <dbReference type="ARBA" id="ARBA00023315"/>
    </source>
</evidence>
<evidence type="ECO:0000256" key="1">
    <source>
        <dbReference type="ARBA" id="ARBA00009861"/>
    </source>
</evidence>
<evidence type="ECO:0000313" key="5">
    <source>
        <dbReference type="Proteomes" id="UP000008021"/>
    </source>
</evidence>
<dbReference type="PANTHER" id="PTHR31642:SF178">
    <property type="entry name" value="OMEGA-HYDROXYPALMITATE O-FERULOYL TRANSFERASE"/>
    <property type="match status" value="1"/>
</dbReference>
<dbReference type="GO" id="GO:0050734">
    <property type="term" value="F:hydroxycinnamoyltransferase activity"/>
    <property type="evidence" value="ECO:0007669"/>
    <property type="project" value="UniProtKB-ARBA"/>
</dbReference>